<dbReference type="Pfam" id="PF02627">
    <property type="entry name" value="CMD"/>
    <property type="match status" value="1"/>
</dbReference>
<dbReference type="PANTHER" id="PTHR33570">
    <property type="entry name" value="4-CARBOXYMUCONOLACTONE DECARBOXYLASE FAMILY PROTEIN"/>
    <property type="match status" value="1"/>
</dbReference>
<dbReference type="Pfam" id="PF00561">
    <property type="entry name" value="Abhydrolase_1"/>
    <property type="match status" value="1"/>
</dbReference>
<dbReference type="GO" id="GO:0051920">
    <property type="term" value="F:peroxiredoxin activity"/>
    <property type="evidence" value="ECO:0007669"/>
    <property type="project" value="InterPro"/>
</dbReference>
<dbReference type="InterPro" id="IPR026968">
    <property type="entry name" value="PcaD/CatD"/>
</dbReference>
<dbReference type="InterPro" id="IPR029032">
    <property type="entry name" value="AhpD-like"/>
</dbReference>
<dbReference type="Proteomes" id="UP000277294">
    <property type="component" value="Unassembled WGS sequence"/>
</dbReference>
<dbReference type="GO" id="GO:0042952">
    <property type="term" value="P:beta-ketoadipate pathway"/>
    <property type="evidence" value="ECO:0007669"/>
    <property type="project" value="InterPro"/>
</dbReference>
<evidence type="ECO:0000259" key="2">
    <source>
        <dbReference type="Pfam" id="PF02627"/>
    </source>
</evidence>
<organism evidence="3 4">
    <name type="scientific">Pigmentiphaga humi</name>
    <dbReference type="NCBI Taxonomy" id="2478468"/>
    <lineage>
        <taxon>Bacteria</taxon>
        <taxon>Pseudomonadati</taxon>
        <taxon>Pseudomonadota</taxon>
        <taxon>Betaproteobacteria</taxon>
        <taxon>Burkholderiales</taxon>
        <taxon>Alcaligenaceae</taxon>
        <taxon>Pigmentiphaga</taxon>
    </lineage>
</organism>
<dbReference type="Gene3D" id="3.40.50.1820">
    <property type="entry name" value="alpha/beta hydrolase"/>
    <property type="match status" value="1"/>
</dbReference>
<dbReference type="GO" id="GO:0047570">
    <property type="term" value="F:3-oxoadipate enol-lactonase activity"/>
    <property type="evidence" value="ECO:0007669"/>
    <property type="project" value="UniProtKB-EC"/>
</dbReference>
<dbReference type="InterPro" id="IPR000073">
    <property type="entry name" value="AB_hydrolase_1"/>
</dbReference>
<proteinExistence type="predicted"/>
<dbReference type="PRINTS" id="PR00111">
    <property type="entry name" value="ABHYDROLASE"/>
</dbReference>
<dbReference type="InterPro" id="IPR003779">
    <property type="entry name" value="CMD-like"/>
</dbReference>
<gene>
    <name evidence="3" type="primary">catD_1</name>
    <name evidence="3" type="ORF">PIGHUM_00515</name>
</gene>
<keyword evidence="4" id="KW-1185">Reference proteome</keyword>
<evidence type="ECO:0000259" key="1">
    <source>
        <dbReference type="Pfam" id="PF00561"/>
    </source>
</evidence>
<reference evidence="3 4" key="1">
    <citation type="submission" date="2018-10" db="EMBL/GenBank/DDBJ databases">
        <authorList>
            <person name="Criscuolo A."/>
        </authorList>
    </citation>
    <scope>NUCLEOTIDE SEQUENCE [LARGE SCALE GENOMIC DNA]</scope>
    <source>
        <strain evidence="3">DnA1</strain>
    </source>
</reference>
<dbReference type="SUPFAM" id="SSF53474">
    <property type="entry name" value="alpha/beta-Hydrolases"/>
    <property type="match status" value="1"/>
</dbReference>
<keyword evidence="3" id="KW-0378">Hydrolase</keyword>
<dbReference type="NCBIfam" id="TIGR02427">
    <property type="entry name" value="protocat_pcaD"/>
    <property type="match status" value="1"/>
</dbReference>
<dbReference type="AlphaFoldDB" id="A0A3P4AWM8"/>
<protein>
    <submittedName>
        <fullName evidence="3">3-oxoadipate enol-lactonase 2</fullName>
        <ecNumber evidence="3">3.1.1.24</ecNumber>
    </submittedName>
</protein>
<dbReference type="RefSeq" id="WP_160142118.1">
    <property type="nucleotide sequence ID" value="NZ_UWPJ01000005.1"/>
</dbReference>
<feature type="domain" description="AB hydrolase-1" evidence="1">
    <location>
        <begin position="22"/>
        <end position="240"/>
    </location>
</feature>
<feature type="domain" description="Carboxymuconolactone decarboxylase-like" evidence="2">
    <location>
        <begin position="297"/>
        <end position="378"/>
    </location>
</feature>
<dbReference type="OrthoDB" id="9793083at2"/>
<dbReference type="Gene3D" id="1.20.1290.10">
    <property type="entry name" value="AhpD-like"/>
    <property type="match status" value="1"/>
</dbReference>
<evidence type="ECO:0000313" key="3">
    <source>
        <dbReference type="EMBL" id="VCU68464.1"/>
    </source>
</evidence>
<sequence length="392" mass="42844">MPHVVSGDARIYWRSDGDENLPALVLGNSIGTDFSVWDDVLPRLMRHFRVIRYDARGHGASDAPAGDYTLEQLGADLDAVATAAGAETFDYAGVSLGGMVGMWYGINKPGRLRRLVLCNTSCQMDPQAWQTRIDTVRANGMASIVDMAMGRFFTPEYVQRNSIAFQRVRNTFLQVSAVGYTGCCAAIRDMDVADSLHRIGVPTLVLTGARDVSTPPAAGELIASRIPGAGTQMLPAAHIAASEVPLQFCDTLIAFLTEPPVVTEQDRYDYGMARRRQVLGADYVDARTAAVTPFTQRFQAFITRYAWGEVWTSSRFEDTTRRIAVLSMMLALGRWEEFELHVGAALRAGIEPAVIEETLVQAAIYCGVPSANTGFQLAGKLIEKHRAQANQS</sequence>
<dbReference type="SUPFAM" id="SSF69118">
    <property type="entry name" value="AhpD-like"/>
    <property type="match status" value="1"/>
</dbReference>
<evidence type="ECO:0000313" key="4">
    <source>
        <dbReference type="Proteomes" id="UP000277294"/>
    </source>
</evidence>
<dbReference type="EMBL" id="UWPJ01000005">
    <property type="protein sequence ID" value="VCU68464.1"/>
    <property type="molecule type" value="Genomic_DNA"/>
</dbReference>
<dbReference type="PANTHER" id="PTHR33570:SF2">
    <property type="entry name" value="CARBOXYMUCONOLACTONE DECARBOXYLASE-LIKE DOMAIN-CONTAINING PROTEIN"/>
    <property type="match status" value="1"/>
</dbReference>
<dbReference type="InterPro" id="IPR052512">
    <property type="entry name" value="4CMD/NDH-1_regulator"/>
</dbReference>
<name>A0A3P4AWM8_9BURK</name>
<dbReference type="EC" id="3.1.1.24" evidence="3"/>
<accession>A0A3P4AWM8</accession>
<dbReference type="InterPro" id="IPR029058">
    <property type="entry name" value="AB_hydrolase_fold"/>
</dbReference>